<dbReference type="Proteomes" id="UP000031163">
    <property type="component" value="Chromosome"/>
</dbReference>
<evidence type="ECO:0000313" key="2">
    <source>
        <dbReference type="EMBL" id="AJC87239.1"/>
    </source>
</evidence>
<reference evidence="2 3" key="1">
    <citation type="journal article" date="2014" name="Genome Biol. Evol.">
        <title>Comparative Genomics of the Campylobacter lari Group.</title>
        <authorList>
            <person name="Miller W.G."/>
            <person name="Yee E."/>
            <person name="Chapman M.H."/>
            <person name="Smith T.P."/>
            <person name="Bono J.L."/>
            <person name="Huynh S."/>
            <person name="Parker C.T."/>
            <person name="Vandamme P."/>
            <person name="Luong K."/>
            <person name="Korlach J."/>
        </authorList>
    </citation>
    <scope>NUCLEOTIDE SEQUENCE [LARGE SCALE GENOMIC DNA]</scope>
    <source>
        <strain evidence="2 3">NCTC 12927</strain>
    </source>
</reference>
<dbReference type="KEGG" id="cis:CINS_0237"/>
<feature type="transmembrane region" description="Helical" evidence="1">
    <location>
        <begin position="44"/>
        <end position="70"/>
    </location>
</feature>
<feature type="transmembrane region" description="Helical" evidence="1">
    <location>
        <begin position="6"/>
        <end position="23"/>
    </location>
</feature>
<dbReference type="AlphaFoldDB" id="A0A0A8H2V5"/>
<gene>
    <name evidence="2" type="ORF">CINS_0237</name>
</gene>
<organism evidence="2 3">
    <name type="scientific">Campylobacter insulaenigrae NCTC 12927</name>
    <dbReference type="NCBI Taxonomy" id="1031564"/>
    <lineage>
        <taxon>Bacteria</taxon>
        <taxon>Pseudomonadati</taxon>
        <taxon>Campylobacterota</taxon>
        <taxon>Epsilonproteobacteria</taxon>
        <taxon>Campylobacterales</taxon>
        <taxon>Campylobacteraceae</taxon>
        <taxon>Campylobacter</taxon>
    </lineage>
</organism>
<proteinExistence type="predicted"/>
<dbReference type="EMBL" id="CP007770">
    <property type="protein sequence ID" value="AJC87239.1"/>
    <property type="molecule type" value="Genomic_DNA"/>
</dbReference>
<protein>
    <submittedName>
        <fullName evidence="2">Uncharacterized protein</fullName>
    </submittedName>
</protein>
<dbReference type="RefSeq" id="WP_039649153.1">
    <property type="nucleotide sequence ID" value="NZ_CP007770.1"/>
</dbReference>
<name>A0A0A8H2V5_9BACT</name>
<keyword evidence="1" id="KW-0812">Transmembrane</keyword>
<keyword evidence="1" id="KW-0472">Membrane</keyword>
<sequence length="71" mass="8123">MDIFFILAYYIDFIFKVDLFSFVDNDFIQSVNYRSGGNISKLDSILGIVASIFVKLIFCIIIIVAILSYIL</sequence>
<dbReference type="GeneID" id="74431057"/>
<accession>A0A0A8H2V5</accession>
<dbReference type="STRING" id="1031564.CINS_0237"/>
<evidence type="ECO:0000313" key="3">
    <source>
        <dbReference type="Proteomes" id="UP000031163"/>
    </source>
</evidence>
<evidence type="ECO:0000256" key="1">
    <source>
        <dbReference type="SAM" id="Phobius"/>
    </source>
</evidence>
<dbReference type="HOGENOM" id="CLU_2615369_0_0_7"/>
<keyword evidence="1" id="KW-1133">Transmembrane helix</keyword>